<dbReference type="PANTHER" id="PTHR38095:SF1">
    <property type="entry name" value="ANAEROBIC DIMETHYL SULFOXIDE REDUCTASE CHAIN YNFH"/>
    <property type="match status" value="1"/>
</dbReference>
<sequence length="305" mass="31966">MNPAPSLILFTVLSGLGLGMIAWIGLGAGSDAPGFALAGPLVALLLAGIGGVCSAGHLARPDRAWRAFSQWRSSWLSREACLMVLALGAFALFAGLWVLSGIRLRPLGWLAAALALATIHCTAMIYAQLRTVPRWSVTPTPMLFLALGLAGGWLGVQAVVALAGGAAEVGLSLLAVLLGAGVAVHWQTAAAGARRLAAGSSLATATGLGGMGRLRLFEPPHRGQNYLLEEMAFRVGRRRAWQIRLIGAVLGFLLPAALVLLAWLVGDWALLPAFLAHVAGAMALRWLFFAEAEHVQALYYGAPER</sequence>
<evidence type="ECO:0000313" key="3">
    <source>
        <dbReference type="Proteomes" id="UP001239909"/>
    </source>
</evidence>
<gene>
    <name evidence="2" type="ORF">LNKW23_03950</name>
</gene>
<feature type="transmembrane region" description="Helical" evidence="1">
    <location>
        <begin position="80"/>
        <end position="102"/>
    </location>
</feature>
<name>A0ABQ6LCT3_9RHOB</name>
<feature type="transmembrane region" description="Helical" evidence="1">
    <location>
        <begin position="169"/>
        <end position="186"/>
    </location>
</feature>
<feature type="transmembrane region" description="Helical" evidence="1">
    <location>
        <begin position="108"/>
        <end position="129"/>
    </location>
</feature>
<dbReference type="Pfam" id="PF04976">
    <property type="entry name" value="DmsC"/>
    <property type="match status" value="1"/>
</dbReference>
<dbReference type="EMBL" id="BSYI01000002">
    <property type="protein sequence ID" value="GMG81183.1"/>
    <property type="molecule type" value="Genomic_DNA"/>
</dbReference>
<feature type="transmembrane region" description="Helical" evidence="1">
    <location>
        <begin position="35"/>
        <end position="59"/>
    </location>
</feature>
<evidence type="ECO:0000313" key="2">
    <source>
        <dbReference type="EMBL" id="GMG81183.1"/>
    </source>
</evidence>
<dbReference type="InterPro" id="IPR007059">
    <property type="entry name" value="DmsC"/>
</dbReference>
<feature type="transmembrane region" description="Helical" evidence="1">
    <location>
        <begin position="141"/>
        <end position="163"/>
    </location>
</feature>
<dbReference type="PANTHER" id="PTHR38095">
    <property type="entry name" value="ANAEROBIC DIMETHYL SULFOXIDE REDUCTASE CHAIN YNFH"/>
    <property type="match status" value="1"/>
</dbReference>
<dbReference type="Proteomes" id="UP001239909">
    <property type="component" value="Unassembled WGS sequence"/>
</dbReference>
<keyword evidence="1" id="KW-0472">Membrane</keyword>
<evidence type="ECO:0000256" key="1">
    <source>
        <dbReference type="SAM" id="Phobius"/>
    </source>
</evidence>
<keyword evidence="3" id="KW-1185">Reference proteome</keyword>
<keyword evidence="1" id="KW-0812">Transmembrane</keyword>
<feature type="transmembrane region" description="Helical" evidence="1">
    <location>
        <begin position="7"/>
        <end position="29"/>
    </location>
</feature>
<protein>
    <submittedName>
        <fullName evidence="2">Dimethyl sulfoxide reductase anchor subunit</fullName>
    </submittedName>
</protein>
<feature type="transmembrane region" description="Helical" evidence="1">
    <location>
        <begin position="269"/>
        <end position="288"/>
    </location>
</feature>
<accession>A0ABQ6LCT3</accession>
<dbReference type="RefSeq" id="WP_285669813.1">
    <property type="nucleotide sequence ID" value="NZ_BSYI01000002.1"/>
</dbReference>
<proteinExistence type="predicted"/>
<keyword evidence="1" id="KW-1133">Transmembrane helix</keyword>
<organism evidence="2 3">
    <name type="scientific">Paralimibaculum aggregatum</name>
    <dbReference type="NCBI Taxonomy" id="3036245"/>
    <lineage>
        <taxon>Bacteria</taxon>
        <taxon>Pseudomonadati</taxon>
        <taxon>Pseudomonadota</taxon>
        <taxon>Alphaproteobacteria</taxon>
        <taxon>Rhodobacterales</taxon>
        <taxon>Paracoccaceae</taxon>
        <taxon>Paralimibaculum</taxon>
    </lineage>
</organism>
<comment type="caution">
    <text evidence="2">The sequence shown here is derived from an EMBL/GenBank/DDBJ whole genome shotgun (WGS) entry which is preliminary data.</text>
</comment>
<reference evidence="2 3" key="1">
    <citation type="submission" date="2023-04" db="EMBL/GenBank/DDBJ databases">
        <title>Marinoamorphus aggregata gen. nov., sp. Nov., isolate from tissue of brittle star Ophioplocus japonicus.</title>
        <authorList>
            <person name="Kawano K."/>
            <person name="Sawayama S."/>
            <person name="Nakagawa S."/>
        </authorList>
    </citation>
    <scope>NUCLEOTIDE SEQUENCE [LARGE SCALE GENOMIC DNA]</scope>
    <source>
        <strain evidence="2 3">NKW23</strain>
    </source>
</reference>
<feature type="transmembrane region" description="Helical" evidence="1">
    <location>
        <begin position="243"/>
        <end position="263"/>
    </location>
</feature>